<accession>A0A0A0WWQ3</accession>
<dbReference type="RefSeq" id="WP_002009610.1">
    <property type="nucleotide sequence ID" value="NZ_CM000719.1"/>
</dbReference>
<dbReference type="EMBL" id="MUAI01000063">
    <property type="protein sequence ID" value="OOR03047.1"/>
    <property type="molecule type" value="Genomic_DNA"/>
</dbReference>
<accession>A0A0D6SSN8</accession>
<reference evidence="1" key="1">
    <citation type="journal article" date="2012" name="Genome Res.">
        <title>Genomic characterization of the Bacillus cereus sensu lato species: Backdrop to the evolution of Bacillus anthracis.</title>
        <authorList>
            <person name="Zwick M.E."/>
            <person name="Joseph S.J."/>
            <person name="Didelot X."/>
            <person name="Chen P.E."/>
            <person name="Bishop-Lilly K.A."/>
            <person name="Stewart A.C."/>
            <person name="Willner K."/>
            <person name="Nolan N."/>
            <person name="Lentz S."/>
            <person name="Thomason M.K."/>
            <person name="Sozhamannan S."/>
            <person name="Mateczun A.J."/>
            <person name="Du L."/>
            <person name="Read T.D."/>
        </authorList>
    </citation>
    <scope>NUCLEOTIDE SEQUENCE [LARGE SCALE GENOMIC DNA]</scope>
    <source>
        <strain evidence="1">AH603</strain>
    </source>
</reference>
<evidence type="ECO:0000313" key="1">
    <source>
        <dbReference type="EMBL" id="EEL72985.1"/>
    </source>
</evidence>
<gene>
    <name evidence="1" type="ORF">bcere0026_10</name>
    <name evidence="2" type="ORF">BW900_29060</name>
</gene>
<dbReference type="EMBL" id="ACMP01000001">
    <property type="protein sequence ID" value="EEL72985.1"/>
    <property type="molecule type" value="Genomic_DNA"/>
</dbReference>
<accession>C2PPN6</accession>
<evidence type="ECO:0000313" key="2">
    <source>
        <dbReference type="EMBL" id="OOR03047.1"/>
    </source>
</evidence>
<dbReference type="Proteomes" id="UP000001753">
    <property type="component" value="Chromosome"/>
</dbReference>
<accession>C2XMV8</accession>
<evidence type="ECO:0008006" key="4">
    <source>
        <dbReference type="Google" id="ProtNLM"/>
    </source>
</evidence>
<comment type="caution">
    <text evidence="1">The sequence shown here is derived from an EMBL/GenBank/DDBJ whole genome shotgun (WGS) entry which is preliminary data.</text>
</comment>
<dbReference type="InterPro" id="IPR026988">
    <property type="entry name" value="YaaC-like"/>
</dbReference>
<protein>
    <recommendedName>
        <fullName evidence="4">YaaC-like protein</fullName>
    </recommendedName>
</protein>
<dbReference type="HOGENOM" id="CLU_067499_0_0_9"/>
<dbReference type="Pfam" id="PF14175">
    <property type="entry name" value="YaaC"/>
    <property type="match status" value="1"/>
</dbReference>
<dbReference type="Proteomes" id="UP000190696">
    <property type="component" value="Unassembled WGS sequence"/>
</dbReference>
<dbReference type="KEGG" id="bww:bwei_5814"/>
<proteinExistence type="predicted"/>
<dbReference type="AlphaFoldDB" id="A0A0A0WWQ3"/>
<sequence>MHQTHCTWQQLSFFFSSQNVQRYLARCYEKSSIQDAEKKSFENCYPFIYYLEHGKNYYELYKVAPFSIQPMLLFYGISQLFKACLLTIDPNYPESTTVLAHGVTTRKRKKQGYQFLEDEVKIQKNGLFTHVAEQLFHMKHLEAEKFNMLELMGNIPELQNLLRYSQKVSTLYKIDSTNKNELSFSVNILDRLHMTKERFSRYIETTCKHLSIQHVPEKNNELNLFFSAPIQSWNPMYSTPLYYEHLTDTYYLPLTTDPRNSKPVLPELLVHYLLLYNLSMISRYETDWWYDLLGSYGSEDYPFIYQFLNISAQKIPYYISAFLLTESNLFHGK</sequence>
<name>A0A0A0WWQ3_BACMY</name>
<reference evidence="2 3" key="2">
    <citation type="submission" date="2017-01" db="EMBL/GenBank/DDBJ databases">
        <title>Bacillus cereus isolates.</title>
        <authorList>
            <person name="Beno S.M."/>
        </authorList>
    </citation>
    <scope>NUCLEOTIDE SEQUENCE [LARGE SCALE GENOMIC DNA]</scope>
    <source>
        <strain evidence="2 3">FSL W7-1108</strain>
    </source>
</reference>
<evidence type="ECO:0000313" key="3">
    <source>
        <dbReference type="Proteomes" id="UP000190696"/>
    </source>
</evidence>
<organism evidence="1">
    <name type="scientific">Bacillus mycoides</name>
    <dbReference type="NCBI Taxonomy" id="1405"/>
    <lineage>
        <taxon>Bacteria</taxon>
        <taxon>Bacillati</taxon>
        <taxon>Bacillota</taxon>
        <taxon>Bacilli</taxon>
        <taxon>Bacillales</taxon>
        <taxon>Bacillaceae</taxon>
        <taxon>Bacillus</taxon>
        <taxon>Bacillus cereus group</taxon>
    </lineage>
</organism>